<dbReference type="RefSeq" id="WP_150942092.1">
    <property type="nucleotide sequence ID" value="NZ_VCMV01000003.1"/>
</dbReference>
<name>A0A5N3PHA6_9HYPH</name>
<evidence type="ECO:0000256" key="1">
    <source>
        <dbReference type="SAM" id="Phobius"/>
    </source>
</evidence>
<protein>
    <submittedName>
        <fullName evidence="2">Superinfection immunity protein</fullName>
    </submittedName>
</protein>
<evidence type="ECO:0000313" key="2">
    <source>
        <dbReference type="EMBL" id="KAB0269035.1"/>
    </source>
</evidence>
<reference evidence="2 3" key="1">
    <citation type="journal article" date="2019" name="Microorganisms">
        <title>Genome Insights into the Novel Species Microvirga brassicacearum, a Rapeseed Endophyte with Biotechnological Potential.</title>
        <authorList>
            <person name="Jimenez-Gomez A."/>
            <person name="Saati-Santamaria Z."/>
            <person name="Igual J.M."/>
            <person name="Rivas R."/>
            <person name="Mateos P.F."/>
            <person name="Garcia-Fraile P."/>
        </authorList>
    </citation>
    <scope>NUCLEOTIDE SEQUENCE [LARGE SCALE GENOMIC DNA]</scope>
    <source>
        <strain evidence="2 3">CDVBN77</strain>
    </source>
</reference>
<dbReference type="EMBL" id="VCMV01000003">
    <property type="protein sequence ID" value="KAB0269035.1"/>
    <property type="molecule type" value="Genomic_DNA"/>
</dbReference>
<keyword evidence="3" id="KW-1185">Reference proteome</keyword>
<keyword evidence="1" id="KW-0472">Membrane</keyword>
<proteinExistence type="predicted"/>
<accession>A0A5N3PHA6</accession>
<organism evidence="2 3">
    <name type="scientific">Microvirga brassicacearum</name>
    <dbReference type="NCBI Taxonomy" id="2580413"/>
    <lineage>
        <taxon>Bacteria</taxon>
        <taxon>Pseudomonadati</taxon>
        <taxon>Pseudomonadota</taxon>
        <taxon>Alphaproteobacteria</taxon>
        <taxon>Hyphomicrobiales</taxon>
        <taxon>Methylobacteriaceae</taxon>
        <taxon>Microvirga</taxon>
    </lineage>
</organism>
<keyword evidence="1" id="KW-1133">Transmembrane helix</keyword>
<dbReference type="Pfam" id="PF14373">
    <property type="entry name" value="Imm_superinfect"/>
    <property type="match status" value="1"/>
</dbReference>
<gene>
    <name evidence="2" type="ORF">FEZ63_02700</name>
</gene>
<dbReference type="InterPro" id="IPR016410">
    <property type="entry name" value="Phage_imm"/>
</dbReference>
<dbReference type="AlphaFoldDB" id="A0A5N3PHA6"/>
<feature type="transmembrane region" description="Helical" evidence="1">
    <location>
        <begin position="12"/>
        <end position="33"/>
    </location>
</feature>
<sequence>MDGILAQIDLSFVLWAIVIGFGLGVAAWLYFLPTTVARARRHPQATAILILNIFLGWTFLGWVAALVWAFTVPRQAAADRA</sequence>
<dbReference type="Proteomes" id="UP000325684">
    <property type="component" value="Unassembled WGS sequence"/>
</dbReference>
<evidence type="ECO:0000313" key="3">
    <source>
        <dbReference type="Proteomes" id="UP000325684"/>
    </source>
</evidence>
<feature type="transmembrane region" description="Helical" evidence="1">
    <location>
        <begin position="45"/>
        <end position="70"/>
    </location>
</feature>
<keyword evidence="1" id="KW-0812">Transmembrane</keyword>
<comment type="caution">
    <text evidence="2">The sequence shown here is derived from an EMBL/GenBank/DDBJ whole genome shotgun (WGS) entry which is preliminary data.</text>
</comment>
<dbReference type="OrthoDB" id="5737744at2"/>